<evidence type="ECO:0000313" key="1">
    <source>
        <dbReference type="Proteomes" id="UP000887580"/>
    </source>
</evidence>
<name>A0AC35GRF3_9BILA</name>
<protein>
    <submittedName>
        <fullName evidence="2">DNA helicase</fullName>
    </submittedName>
</protein>
<reference evidence="2" key="1">
    <citation type="submission" date="2022-11" db="UniProtKB">
        <authorList>
            <consortium name="WormBaseParasite"/>
        </authorList>
    </citation>
    <scope>IDENTIFICATION</scope>
</reference>
<evidence type="ECO:0000313" key="2">
    <source>
        <dbReference type="WBParaSite" id="PS1159_v2.g7906.t1"/>
    </source>
</evidence>
<organism evidence="1 2">
    <name type="scientific">Panagrolaimus sp. PS1159</name>
    <dbReference type="NCBI Taxonomy" id="55785"/>
    <lineage>
        <taxon>Eukaryota</taxon>
        <taxon>Metazoa</taxon>
        <taxon>Ecdysozoa</taxon>
        <taxon>Nematoda</taxon>
        <taxon>Chromadorea</taxon>
        <taxon>Rhabditida</taxon>
        <taxon>Tylenchina</taxon>
        <taxon>Panagrolaimomorpha</taxon>
        <taxon>Panagrolaimoidea</taxon>
        <taxon>Panagrolaimidae</taxon>
        <taxon>Panagrolaimus</taxon>
    </lineage>
</organism>
<dbReference type="Proteomes" id="UP000887580">
    <property type="component" value="Unplaced"/>
</dbReference>
<accession>A0AC35GRF3</accession>
<proteinExistence type="predicted"/>
<dbReference type="WBParaSite" id="PS1159_v2.g7906.t1">
    <property type="protein sequence ID" value="PS1159_v2.g7906.t1"/>
    <property type="gene ID" value="PS1159_v2.g7906"/>
</dbReference>
<sequence length="375" mass="43742">NGKEIDVDNRWVVPHNPYLLKLMQCHINVEAINTIATVFYVFKYMFKGDDKAFVEMNEFMDSEMVNSLNYDEINSYEDFRYISACEAHWRLSDFWMYRLSHSVDRLPVHLENEQTVYMGENPDETEMDNAKNKDSKLMAFFKVNQEKEKEIEKVKAQIEQLKTEGKNVNHIKVPEKLLYIPGPTSFENIRTVEGKTYESNRDACVALGLVLNDKLYEDTLYEALNHTSPNQFRYLFARLLAHCDLGNPLELFDQFEDHLTSDLLKKWQKDDAKKVAWRKIVKSMINQEKQLSDYPQLEAYMNEIGYENEETVDLKALLDEGWADYGIMNEEQKAIVDPIIKKIQSPEQIVEKCCIFADGPGGCGKSYLFNTVRPL</sequence>